<dbReference type="EMBL" id="BLXT01004673">
    <property type="protein sequence ID" value="GFO16480.1"/>
    <property type="molecule type" value="Genomic_DNA"/>
</dbReference>
<dbReference type="AlphaFoldDB" id="A0AAV4B7B5"/>
<gene>
    <name evidence="1" type="ORF">PoB_004298500</name>
</gene>
<sequence>MKSSAAVRAFPNNETIITLACFSWLERAGCDIMQTKTRDRSVYGLGWCSKNLSSMKGRGGERQIVGNPRIAHCPQLGQDDRSTEYHHVGGHCMPKC</sequence>
<comment type="caution">
    <text evidence="1">The sequence shown here is derived from an EMBL/GenBank/DDBJ whole genome shotgun (WGS) entry which is preliminary data.</text>
</comment>
<proteinExistence type="predicted"/>
<keyword evidence="2" id="KW-1185">Reference proteome</keyword>
<reference evidence="1 2" key="1">
    <citation type="journal article" date="2021" name="Elife">
        <title>Chloroplast acquisition without the gene transfer in kleptoplastic sea slugs, Plakobranchus ocellatus.</title>
        <authorList>
            <person name="Maeda T."/>
            <person name="Takahashi S."/>
            <person name="Yoshida T."/>
            <person name="Shimamura S."/>
            <person name="Takaki Y."/>
            <person name="Nagai Y."/>
            <person name="Toyoda A."/>
            <person name="Suzuki Y."/>
            <person name="Arimoto A."/>
            <person name="Ishii H."/>
            <person name="Satoh N."/>
            <person name="Nishiyama T."/>
            <person name="Hasebe M."/>
            <person name="Maruyama T."/>
            <person name="Minagawa J."/>
            <person name="Obokata J."/>
            <person name="Shigenobu S."/>
        </authorList>
    </citation>
    <scope>NUCLEOTIDE SEQUENCE [LARGE SCALE GENOMIC DNA]</scope>
</reference>
<accession>A0AAV4B7B5</accession>
<name>A0AAV4B7B5_9GAST</name>
<evidence type="ECO:0000313" key="2">
    <source>
        <dbReference type="Proteomes" id="UP000735302"/>
    </source>
</evidence>
<organism evidence="1 2">
    <name type="scientific">Plakobranchus ocellatus</name>
    <dbReference type="NCBI Taxonomy" id="259542"/>
    <lineage>
        <taxon>Eukaryota</taxon>
        <taxon>Metazoa</taxon>
        <taxon>Spiralia</taxon>
        <taxon>Lophotrochozoa</taxon>
        <taxon>Mollusca</taxon>
        <taxon>Gastropoda</taxon>
        <taxon>Heterobranchia</taxon>
        <taxon>Euthyneura</taxon>
        <taxon>Panpulmonata</taxon>
        <taxon>Sacoglossa</taxon>
        <taxon>Placobranchoidea</taxon>
        <taxon>Plakobranchidae</taxon>
        <taxon>Plakobranchus</taxon>
    </lineage>
</organism>
<dbReference type="Proteomes" id="UP000735302">
    <property type="component" value="Unassembled WGS sequence"/>
</dbReference>
<evidence type="ECO:0000313" key="1">
    <source>
        <dbReference type="EMBL" id="GFO16480.1"/>
    </source>
</evidence>
<protein>
    <submittedName>
        <fullName evidence="1">Uncharacterized protein</fullName>
    </submittedName>
</protein>